<dbReference type="InterPro" id="IPR005754">
    <property type="entry name" value="Sortase"/>
</dbReference>
<dbReference type="InterPro" id="IPR022445">
    <property type="entry name" value="Sortase_proteobact_type"/>
</dbReference>
<keyword evidence="3" id="KW-1185">Reference proteome</keyword>
<dbReference type="NCBIfam" id="TIGR03784">
    <property type="entry name" value="marine_sortase"/>
    <property type="match status" value="1"/>
</dbReference>
<evidence type="ECO:0000313" key="3">
    <source>
        <dbReference type="Proteomes" id="UP000184603"/>
    </source>
</evidence>
<proteinExistence type="predicted"/>
<dbReference type="GO" id="GO:0016787">
    <property type="term" value="F:hydrolase activity"/>
    <property type="evidence" value="ECO:0007669"/>
    <property type="project" value="UniProtKB-KW"/>
</dbReference>
<dbReference type="InterPro" id="IPR023365">
    <property type="entry name" value="Sortase_dom-sf"/>
</dbReference>
<dbReference type="CDD" id="cd05828">
    <property type="entry name" value="Sortase_D_1"/>
    <property type="match status" value="1"/>
</dbReference>
<dbReference type="STRING" id="1121416.SAMN02745220_00338"/>
<evidence type="ECO:0000256" key="1">
    <source>
        <dbReference type="ARBA" id="ARBA00022801"/>
    </source>
</evidence>
<name>A0A1M7XWP7_9BACT</name>
<dbReference type="EMBL" id="FRFE01000001">
    <property type="protein sequence ID" value="SHO43214.1"/>
    <property type="molecule type" value="Genomic_DNA"/>
</dbReference>
<dbReference type="Gene3D" id="2.40.260.10">
    <property type="entry name" value="Sortase"/>
    <property type="match status" value="1"/>
</dbReference>
<gene>
    <name evidence="2" type="ORF">SAMN02745220_00338</name>
</gene>
<accession>A0A1M7XWP7</accession>
<dbReference type="Pfam" id="PF04203">
    <property type="entry name" value="Sortase"/>
    <property type="match status" value="1"/>
</dbReference>
<protein>
    <submittedName>
        <fullName evidence="2">Sortase A</fullName>
    </submittedName>
</protein>
<reference evidence="2 3" key="1">
    <citation type="submission" date="2016-12" db="EMBL/GenBank/DDBJ databases">
        <authorList>
            <person name="Song W.-J."/>
            <person name="Kurnit D.M."/>
        </authorList>
    </citation>
    <scope>NUCLEOTIDE SEQUENCE [LARGE SCALE GENOMIC DNA]</scope>
    <source>
        <strain evidence="2 3">DSM 18488</strain>
    </source>
</reference>
<dbReference type="AlphaFoldDB" id="A0A1M7XWP7"/>
<organism evidence="2 3">
    <name type="scientific">Desulfopila aestuarii DSM 18488</name>
    <dbReference type="NCBI Taxonomy" id="1121416"/>
    <lineage>
        <taxon>Bacteria</taxon>
        <taxon>Pseudomonadati</taxon>
        <taxon>Thermodesulfobacteriota</taxon>
        <taxon>Desulfobulbia</taxon>
        <taxon>Desulfobulbales</taxon>
        <taxon>Desulfocapsaceae</taxon>
        <taxon>Desulfopila</taxon>
    </lineage>
</organism>
<keyword evidence="1" id="KW-0378">Hydrolase</keyword>
<dbReference type="SUPFAM" id="SSF63817">
    <property type="entry name" value="Sortase"/>
    <property type="match status" value="1"/>
</dbReference>
<dbReference type="InterPro" id="IPR041999">
    <property type="entry name" value="Sortase_D_1"/>
</dbReference>
<dbReference type="NCBIfam" id="TIGR01076">
    <property type="entry name" value="sortase_fam"/>
    <property type="match status" value="1"/>
</dbReference>
<dbReference type="Proteomes" id="UP000184603">
    <property type="component" value="Unassembled WGS sequence"/>
</dbReference>
<evidence type="ECO:0000313" key="2">
    <source>
        <dbReference type="EMBL" id="SHO43214.1"/>
    </source>
</evidence>
<sequence length="192" mass="20959">MKMIMTLALYALLAGGGLLICDGMWLKAKAVLAQHLLRQAWEETVRTGVAVKAWPWADSWPVARLRVPRLGIDHIVLEGDSGEVLAFGPGHLSSSAAPGGQGNCVLSGHRDTSFTFLEKLKPGDTLSIEAADGRSHTFQVTSTHVEHNQGLYFEQSDSPWLTLVTCYPFDAIQPGTDQRYVVFARLQEGRGV</sequence>